<dbReference type="SUPFAM" id="SSF75620">
    <property type="entry name" value="Release factor"/>
    <property type="match status" value="1"/>
</dbReference>
<dbReference type="PANTHER" id="PTHR43804">
    <property type="entry name" value="LD18447P"/>
    <property type="match status" value="1"/>
</dbReference>
<dbReference type="InterPro" id="IPR050057">
    <property type="entry name" value="Prokaryotic/Mito_RF"/>
</dbReference>
<keyword evidence="9" id="KW-1185">Reference proteome</keyword>
<evidence type="ECO:0000259" key="7">
    <source>
        <dbReference type="SMART" id="SM00937"/>
    </source>
</evidence>
<comment type="function">
    <text evidence="1 5">Peptide chain release factor 1 directs the termination of translation in response to the peptide chain termination codons UAG and UAA.</text>
</comment>
<name>A0ABW1ED91_9BACT</name>
<evidence type="ECO:0000256" key="2">
    <source>
        <dbReference type="ARBA" id="ARBA00010835"/>
    </source>
</evidence>
<dbReference type="SMART" id="SM00937">
    <property type="entry name" value="PCRF"/>
    <property type="match status" value="1"/>
</dbReference>
<comment type="caution">
    <text evidence="8">The sequence shown here is derived from an EMBL/GenBank/DDBJ whole genome shotgun (WGS) entry which is preliminary data.</text>
</comment>
<sequence>MFDRLQQIEDRYNELSEQLAQPEIQNDREAYQKAAKAHRDLDAIVEKYREYKQVQRGIEDAKLMLGESDADIVAMAQEELSSLEPRLVEIDNELKIMLLPKDPNDEKNVILEIRAGTGGDEASLFAAEVFKMYLRFAEQHRWKVEIMSESESSVGGMKEVIALIEGERVYSQMKYESGVHRVQRVPATETQGRVHTSAITVAVLPEAEDVDIKIEAKDLRIDTFCSSGPGGQSVNTTYSAVRITHIPTNTVVSCQDEKSQIKNREKGMRVLRSRLYEVEMQKQHEALAKERKQQVGSGDRSEKIRTYNFPQNRLTDHRIGLTLHQLDLIMQGRLQSIVDALIAHDQAEKLKSEGEKAA</sequence>
<feature type="modified residue" description="N5-methylglutamine" evidence="5">
    <location>
        <position position="232"/>
    </location>
</feature>
<dbReference type="HAMAP" id="MF_00093">
    <property type="entry name" value="Rel_fac_1"/>
    <property type="match status" value="1"/>
</dbReference>
<keyword evidence="3 5" id="KW-0488">Methylation</keyword>
<comment type="PTM">
    <text evidence="5">Methylated by PrmC. Methylation increases the termination efficiency of RF1.</text>
</comment>
<dbReference type="Proteomes" id="UP001596091">
    <property type="component" value="Unassembled WGS sequence"/>
</dbReference>
<evidence type="ECO:0000256" key="6">
    <source>
        <dbReference type="NCBIfam" id="TIGR00019"/>
    </source>
</evidence>
<dbReference type="InterPro" id="IPR005139">
    <property type="entry name" value="PCRF"/>
</dbReference>
<comment type="similarity">
    <text evidence="2 5">Belongs to the prokaryotic/mitochondrial release factor family.</text>
</comment>
<feature type="domain" description="Peptide chain release factor" evidence="7">
    <location>
        <begin position="62"/>
        <end position="176"/>
    </location>
</feature>
<evidence type="ECO:0000256" key="4">
    <source>
        <dbReference type="ARBA" id="ARBA00022917"/>
    </source>
</evidence>
<dbReference type="NCBIfam" id="NF001859">
    <property type="entry name" value="PRK00591.1"/>
    <property type="match status" value="1"/>
</dbReference>
<dbReference type="InterPro" id="IPR004373">
    <property type="entry name" value="RF-1"/>
</dbReference>
<dbReference type="Pfam" id="PF00472">
    <property type="entry name" value="RF-1"/>
    <property type="match status" value="1"/>
</dbReference>
<dbReference type="InterPro" id="IPR045853">
    <property type="entry name" value="Pep_chain_release_fac_I_sf"/>
</dbReference>
<evidence type="ECO:0000256" key="1">
    <source>
        <dbReference type="ARBA" id="ARBA00002986"/>
    </source>
</evidence>
<evidence type="ECO:0000313" key="9">
    <source>
        <dbReference type="Proteomes" id="UP001596091"/>
    </source>
</evidence>
<protein>
    <recommendedName>
        <fullName evidence="5 6">Peptide chain release factor 1</fullName>
        <shortName evidence="5">RF-1</shortName>
    </recommendedName>
</protein>
<dbReference type="Gene3D" id="3.30.70.1660">
    <property type="match status" value="1"/>
</dbReference>
<dbReference type="Gene3D" id="3.30.160.20">
    <property type="match status" value="1"/>
</dbReference>
<dbReference type="PANTHER" id="PTHR43804:SF7">
    <property type="entry name" value="LD18447P"/>
    <property type="match status" value="1"/>
</dbReference>
<dbReference type="NCBIfam" id="TIGR00019">
    <property type="entry name" value="prfA"/>
    <property type="match status" value="1"/>
</dbReference>
<dbReference type="InterPro" id="IPR000352">
    <property type="entry name" value="Pep_chain_release_fac_I"/>
</dbReference>
<reference evidence="9" key="1">
    <citation type="journal article" date="2019" name="Int. J. Syst. Evol. Microbiol.">
        <title>The Global Catalogue of Microorganisms (GCM) 10K type strain sequencing project: providing services to taxonomists for standard genome sequencing and annotation.</title>
        <authorList>
            <consortium name="The Broad Institute Genomics Platform"/>
            <consortium name="The Broad Institute Genome Sequencing Center for Infectious Disease"/>
            <person name="Wu L."/>
            <person name="Ma J."/>
        </authorList>
    </citation>
    <scope>NUCLEOTIDE SEQUENCE [LARGE SCALE GENOMIC DNA]</scope>
    <source>
        <strain evidence="9">JCM 4087</strain>
    </source>
</reference>
<dbReference type="EMBL" id="JBHSPH010000001">
    <property type="protein sequence ID" value="MFC5861338.1"/>
    <property type="molecule type" value="Genomic_DNA"/>
</dbReference>
<dbReference type="RefSeq" id="WP_263333902.1">
    <property type="nucleotide sequence ID" value="NZ_JAGSYH010000002.1"/>
</dbReference>
<proteinExistence type="inferred from homology"/>
<dbReference type="Gene3D" id="6.10.140.1950">
    <property type="match status" value="1"/>
</dbReference>
<gene>
    <name evidence="5 8" type="primary">prfA</name>
    <name evidence="8" type="ORF">ACFPT7_03445</name>
</gene>
<keyword evidence="5" id="KW-0963">Cytoplasm</keyword>
<accession>A0ABW1ED91</accession>
<organism evidence="8 9">
    <name type="scientific">Acidicapsa dinghuensis</name>
    <dbReference type="NCBI Taxonomy" id="2218256"/>
    <lineage>
        <taxon>Bacteria</taxon>
        <taxon>Pseudomonadati</taxon>
        <taxon>Acidobacteriota</taxon>
        <taxon>Terriglobia</taxon>
        <taxon>Terriglobales</taxon>
        <taxon>Acidobacteriaceae</taxon>
        <taxon>Acidicapsa</taxon>
    </lineage>
</organism>
<evidence type="ECO:0000256" key="5">
    <source>
        <dbReference type="HAMAP-Rule" id="MF_00093"/>
    </source>
</evidence>
<keyword evidence="4 5" id="KW-0648">Protein biosynthesis</keyword>
<evidence type="ECO:0000256" key="3">
    <source>
        <dbReference type="ARBA" id="ARBA00022481"/>
    </source>
</evidence>
<comment type="subcellular location">
    <subcellularLocation>
        <location evidence="5">Cytoplasm</location>
    </subcellularLocation>
</comment>
<evidence type="ECO:0000313" key="8">
    <source>
        <dbReference type="EMBL" id="MFC5861338.1"/>
    </source>
</evidence>
<dbReference type="Pfam" id="PF03462">
    <property type="entry name" value="PCRF"/>
    <property type="match status" value="1"/>
</dbReference>